<feature type="compositionally biased region" description="Polar residues" evidence="5">
    <location>
        <begin position="422"/>
        <end position="435"/>
    </location>
</feature>
<dbReference type="EMBL" id="AFNH02000679">
    <property type="protein sequence ID" value="EZG60238.1"/>
    <property type="molecule type" value="Genomic_DNA"/>
</dbReference>
<comment type="subcellular location">
    <subcellularLocation>
        <location evidence="1">Membrane</location>
        <topology evidence="1">Multi-pass membrane protein</topology>
    </subcellularLocation>
</comment>
<evidence type="ECO:0000313" key="8">
    <source>
        <dbReference type="Proteomes" id="UP000019763"/>
    </source>
</evidence>
<feature type="compositionally biased region" description="Acidic residues" evidence="5">
    <location>
        <begin position="455"/>
        <end position="464"/>
    </location>
</feature>
<dbReference type="AlphaFoldDB" id="A0A023B5N4"/>
<protein>
    <submittedName>
        <fullName evidence="7">Nucleotide-sugar transporter</fullName>
    </submittedName>
</protein>
<proteinExistence type="predicted"/>
<gene>
    <name evidence="7" type="ORF">GNI_090810</name>
</gene>
<feature type="compositionally biased region" description="Low complexity" evidence="5">
    <location>
        <begin position="396"/>
        <end position="408"/>
    </location>
</feature>
<feature type="transmembrane region" description="Helical" evidence="6">
    <location>
        <begin position="162"/>
        <end position="195"/>
    </location>
</feature>
<evidence type="ECO:0000256" key="2">
    <source>
        <dbReference type="ARBA" id="ARBA00022692"/>
    </source>
</evidence>
<dbReference type="GO" id="GO:0015165">
    <property type="term" value="F:pyrimidine nucleotide-sugar transmembrane transporter activity"/>
    <property type="evidence" value="ECO:0007669"/>
    <property type="project" value="InterPro"/>
</dbReference>
<dbReference type="Proteomes" id="UP000019763">
    <property type="component" value="Unassembled WGS sequence"/>
</dbReference>
<dbReference type="GeneID" id="22913255"/>
<feature type="compositionally biased region" description="Polar residues" evidence="5">
    <location>
        <begin position="443"/>
        <end position="454"/>
    </location>
</feature>
<evidence type="ECO:0000256" key="1">
    <source>
        <dbReference type="ARBA" id="ARBA00004141"/>
    </source>
</evidence>
<feature type="transmembrane region" description="Helical" evidence="6">
    <location>
        <begin position="51"/>
        <end position="70"/>
    </location>
</feature>
<evidence type="ECO:0000256" key="5">
    <source>
        <dbReference type="SAM" id="MobiDB-lite"/>
    </source>
</evidence>
<reference evidence="7" key="1">
    <citation type="submission" date="2013-12" db="EMBL/GenBank/DDBJ databases">
        <authorList>
            <person name="Omoto C.K."/>
            <person name="Sibley D."/>
            <person name="Venepally P."/>
            <person name="Hadjithomas M."/>
            <person name="Karamycheva S."/>
            <person name="Brunk B."/>
            <person name="Roos D."/>
            <person name="Caler E."/>
            <person name="Lorenzi H."/>
        </authorList>
    </citation>
    <scope>NUCLEOTIDE SEQUENCE</scope>
</reference>
<evidence type="ECO:0000256" key="3">
    <source>
        <dbReference type="ARBA" id="ARBA00022989"/>
    </source>
</evidence>
<dbReference type="OrthoDB" id="408493at2759"/>
<accession>A0A023B5N4</accession>
<keyword evidence="2 6" id="KW-0812">Transmembrane</keyword>
<feature type="region of interest" description="Disordered" evidence="5">
    <location>
        <begin position="368"/>
        <end position="464"/>
    </location>
</feature>
<sequence length="464" mass="51704">MSGLTDVEQMAARQVYVPVSFERRELARRTLLNNDVVKNLSRKELKEHQPFVDMLLFVVTVVVMGVSSIADQLAVMGSGSVKSIEYIPRMPYVLQYFLSTLVACVATGFFIDPRRIKEIFSLQGVVDCLPSLLAVAASDVINLRMQVQVDPGLWKVMSQTKLLFTVLFAKLFLGQTVTVTQWCSLTGISLTILAFSSRGLQEINIPSYYALVVVYLVMIANVAGGSHCEFKMKQRNAPFFIALGQNRFTGLLISATVVPFEITYAGQWSIFPFGNFHSGVWTMLCFDLLKCWLVIAVVKRLNSIFKTLAVSLAILVTYTISPLVLPNAPFSIIQLCMICAMATLILAYASARVDAEQLFEKEVLYAKPGNEPQDTASTQPPTPHNSRSPNRRSPNRRSPSGRNVSTRSPSRHRHTSHSPSSNVQQRDTRNQTQGRRSSDHSSYDQQSTDRSGSNTEDEEYLAQP</sequence>
<evidence type="ECO:0000313" key="7">
    <source>
        <dbReference type="EMBL" id="EZG60238.1"/>
    </source>
</evidence>
<dbReference type="InterPro" id="IPR007271">
    <property type="entry name" value="Nuc_sug_transpt"/>
</dbReference>
<feature type="transmembrane region" description="Helical" evidence="6">
    <location>
        <begin position="305"/>
        <end position="325"/>
    </location>
</feature>
<dbReference type="PANTHER" id="PTHR10231">
    <property type="entry name" value="NUCLEOTIDE-SUGAR TRANSMEMBRANE TRANSPORTER"/>
    <property type="match status" value="1"/>
</dbReference>
<name>A0A023B5N4_GRENI</name>
<keyword evidence="4 6" id="KW-0472">Membrane</keyword>
<feature type="transmembrane region" description="Helical" evidence="6">
    <location>
        <begin position="237"/>
        <end position="260"/>
    </location>
</feature>
<keyword evidence="8" id="KW-1185">Reference proteome</keyword>
<keyword evidence="3 6" id="KW-1133">Transmembrane helix</keyword>
<evidence type="ECO:0000256" key="6">
    <source>
        <dbReference type="SAM" id="Phobius"/>
    </source>
</evidence>
<evidence type="ECO:0000256" key="4">
    <source>
        <dbReference type="ARBA" id="ARBA00023136"/>
    </source>
</evidence>
<feature type="transmembrane region" description="Helical" evidence="6">
    <location>
        <begin position="90"/>
        <end position="111"/>
    </location>
</feature>
<comment type="caution">
    <text evidence="7">The sequence shown here is derived from an EMBL/GenBank/DDBJ whole genome shotgun (WGS) entry which is preliminary data.</text>
</comment>
<feature type="transmembrane region" description="Helical" evidence="6">
    <location>
        <begin position="280"/>
        <end position="298"/>
    </location>
</feature>
<dbReference type="GO" id="GO:0000139">
    <property type="term" value="C:Golgi membrane"/>
    <property type="evidence" value="ECO:0007669"/>
    <property type="project" value="InterPro"/>
</dbReference>
<dbReference type="RefSeq" id="XP_011130841.1">
    <property type="nucleotide sequence ID" value="XM_011132539.1"/>
</dbReference>
<feature type="transmembrane region" description="Helical" evidence="6">
    <location>
        <begin position="331"/>
        <end position="351"/>
    </location>
</feature>
<dbReference type="VEuPathDB" id="CryptoDB:GNI_090810"/>
<organism evidence="7 8">
    <name type="scientific">Gregarina niphandrodes</name>
    <name type="common">Septate eugregarine</name>
    <dbReference type="NCBI Taxonomy" id="110365"/>
    <lineage>
        <taxon>Eukaryota</taxon>
        <taxon>Sar</taxon>
        <taxon>Alveolata</taxon>
        <taxon>Apicomplexa</taxon>
        <taxon>Conoidasida</taxon>
        <taxon>Gregarinasina</taxon>
        <taxon>Eugregarinorida</taxon>
        <taxon>Gregarinidae</taxon>
        <taxon>Gregarina</taxon>
    </lineage>
</organism>
<feature type="transmembrane region" description="Helical" evidence="6">
    <location>
        <begin position="207"/>
        <end position="225"/>
    </location>
</feature>